<reference evidence="4 5" key="1">
    <citation type="submission" date="2016-10" db="EMBL/GenBank/DDBJ databases">
        <authorList>
            <person name="de Groot N.N."/>
        </authorList>
    </citation>
    <scope>NUCLEOTIDE SEQUENCE [LARGE SCALE GENOMIC DNA]</scope>
    <source>
        <strain evidence="4 5">DSM 26424</strain>
    </source>
</reference>
<name>A0A1G8SHX5_9RHOB</name>
<evidence type="ECO:0000259" key="3">
    <source>
        <dbReference type="PROSITE" id="PS51168"/>
    </source>
</evidence>
<dbReference type="PANTHER" id="PTHR38041:SF1">
    <property type="entry name" value="CHORISMATE MUTASE"/>
    <property type="match status" value="1"/>
</dbReference>
<sequence>MTDPASLRDMTELRAEIDATDKALAALLAHRARLIDRAADIKAGNGLPARITSRVDEVLDNARANAGACGLDPDLAADLWHRLVEWSIRREEAALGRE</sequence>
<keyword evidence="4" id="KW-0670">Pyruvate</keyword>
<gene>
    <name evidence="4" type="ORF">SAMN04487993_102459</name>
</gene>
<keyword evidence="5" id="KW-1185">Reference proteome</keyword>
<keyword evidence="4" id="KW-0456">Lyase</keyword>
<dbReference type="Proteomes" id="UP000199093">
    <property type="component" value="Unassembled WGS sequence"/>
</dbReference>
<evidence type="ECO:0000313" key="5">
    <source>
        <dbReference type="Proteomes" id="UP000199093"/>
    </source>
</evidence>
<dbReference type="Pfam" id="PF01817">
    <property type="entry name" value="CM_2"/>
    <property type="match status" value="1"/>
</dbReference>
<dbReference type="PANTHER" id="PTHR38041">
    <property type="entry name" value="CHORISMATE MUTASE"/>
    <property type="match status" value="1"/>
</dbReference>
<dbReference type="GO" id="GO:0046417">
    <property type="term" value="P:chorismate metabolic process"/>
    <property type="evidence" value="ECO:0007669"/>
    <property type="project" value="InterPro"/>
</dbReference>
<dbReference type="EC" id="5.4.99.5" evidence="1"/>
<dbReference type="OrthoDB" id="514491at2"/>
<keyword evidence="2" id="KW-0413">Isomerase</keyword>
<dbReference type="STRING" id="555512.SAMN04487993_102459"/>
<dbReference type="PROSITE" id="PS51168">
    <property type="entry name" value="CHORISMATE_MUT_2"/>
    <property type="match status" value="1"/>
</dbReference>
<dbReference type="InterPro" id="IPR036979">
    <property type="entry name" value="CM_dom_sf"/>
</dbReference>
<dbReference type="InterPro" id="IPR051331">
    <property type="entry name" value="Chorismate_mutase-related"/>
</dbReference>
<accession>A0A1G8SHX5</accession>
<feature type="domain" description="Chorismate mutase" evidence="3">
    <location>
        <begin position="4"/>
        <end position="95"/>
    </location>
</feature>
<dbReference type="Gene3D" id="1.20.59.10">
    <property type="entry name" value="Chorismate mutase"/>
    <property type="match status" value="1"/>
</dbReference>
<protein>
    <recommendedName>
        <fullName evidence="1">chorismate mutase</fullName>
        <ecNumber evidence="1">5.4.99.5</ecNumber>
    </recommendedName>
</protein>
<dbReference type="EMBL" id="FNEJ01000024">
    <property type="protein sequence ID" value="SDJ28355.1"/>
    <property type="molecule type" value="Genomic_DNA"/>
</dbReference>
<dbReference type="SMART" id="SM00830">
    <property type="entry name" value="CM_2"/>
    <property type="match status" value="1"/>
</dbReference>
<organism evidence="4 5">
    <name type="scientific">Salipiger marinus</name>
    <dbReference type="NCBI Taxonomy" id="555512"/>
    <lineage>
        <taxon>Bacteria</taxon>
        <taxon>Pseudomonadati</taxon>
        <taxon>Pseudomonadota</taxon>
        <taxon>Alphaproteobacteria</taxon>
        <taxon>Rhodobacterales</taxon>
        <taxon>Roseobacteraceae</taxon>
        <taxon>Salipiger</taxon>
    </lineage>
</organism>
<evidence type="ECO:0000313" key="4">
    <source>
        <dbReference type="EMBL" id="SDJ28355.1"/>
    </source>
</evidence>
<proteinExistence type="predicted"/>
<evidence type="ECO:0000256" key="2">
    <source>
        <dbReference type="ARBA" id="ARBA00023235"/>
    </source>
</evidence>
<dbReference type="GO" id="GO:0009697">
    <property type="term" value="P:salicylic acid biosynthetic process"/>
    <property type="evidence" value="ECO:0007669"/>
    <property type="project" value="TreeGrafter"/>
</dbReference>
<evidence type="ECO:0000256" key="1">
    <source>
        <dbReference type="ARBA" id="ARBA00012404"/>
    </source>
</evidence>
<dbReference type="AlphaFoldDB" id="A0A1G8SHX5"/>
<dbReference type="SUPFAM" id="SSF48600">
    <property type="entry name" value="Chorismate mutase II"/>
    <property type="match status" value="1"/>
</dbReference>
<dbReference type="GO" id="GO:0004106">
    <property type="term" value="F:chorismate mutase activity"/>
    <property type="evidence" value="ECO:0007669"/>
    <property type="project" value="UniProtKB-EC"/>
</dbReference>
<dbReference type="RefSeq" id="WP_089850839.1">
    <property type="nucleotide sequence ID" value="NZ_FNEJ01000024.1"/>
</dbReference>
<dbReference type="InterPro" id="IPR002701">
    <property type="entry name" value="CM_II_prokaryot"/>
</dbReference>
<dbReference type="InterPro" id="IPR036263">
    <property type="entry name" value="Chorismate_II_sf"/>
</dbReference>
<dbReference type="GO" id="GO:0016829">
    <property type="term" value="F:lyase activity"/>
    <property type="evidence" value="ECO:0007669"/>
    <property type="project" value="UniProtKB-KW"/>
</dbReference>